<keyword evidence="10" id="KW-1185">Reference proteome</keyword>
<dbReference type="InterPro" id="IPR033985">
    <property type="entry name" value="SusD-like_N"/>
</dbReference>
<keyword evidence="4" id="KW-0472">Membrane</keyword>
<dbReference type="Pfam" id="PF07980">
    <property type="entry name" value="SusD_RagB"/>
    <property type="match status" value="1"/>
</dbReference>
<feature type="chain" id="PRO_5002330873" evidence="6">
    <location>
        <begin position="20"/>
        <end position="531"/>
    </location>
</feature>
<comment type="similarity">
    <text evidence="2">Belongs to the SusD family.</text>
</comment>
<dbReference type="InterPro" id="IPR012944">
    <property type="entry name" value="SusD_RagB_dom"/>
</dbReference>
<dbReference type="Proteomes" id="UP000032544">
    <property type="component" value="Unassembled WGS sequence"/>
</dbReference>
<organism evidence="9 10">
    <name type="scientific">Draconibacterium sediminis</name>
    <dbReference type="NCBI Taxonomy" id="1544798"/>
    <lineage>
        <taxon>Bacteria</taxon>
        <taxon>Pseudomonadati</taxon>
        <taxon>Bacteroidota</taxon>
        <taxon>Bacteroidia</taxon>
        <taxon>Marinilabiliales</taxon>
        <taxon>Prolixibacteraceae</taxon>
        <taxon>Draconibacterium</taxon>
    </lineage>
</organism>
<reference evidence="9 10" key="1">
    <citation type="submission" date="2014-09" db="EMBL/GenBank/DDBJ databases">
        <title>Draft Genome Sequence of Draconibacterium sp. JN14CK-3.</title>
        <authorList>
            <person name="Dong C."/>
            <person name="Lai Q."/>
            <person name="Shao Z."/>
        </authorList>
    </citation>
    <scope>NUCLEOTIDE SEQUENCE [LARGE SCALE GENOMIC DNA]</scope>
    <source>
        <strain evidence="9 10">JN14CK-3</strain>
    </source>
</reference>
<dbReference type="Pfam" id="PF14322">
    <property type="entry name" value="SusD-like_3"/>
    <property type="match status" value="1"/>
</dbReference>
<keyword evidence="3 6" id="KW-0732">Signal</keyword>
<evidence type="ECO:0000256" key="2">
    <source>
        <dbReference type="ARBA" id="ARBA00006275"/>
    </source>
</evidence>
<keyword evidence="5" id="KW-0998">Cell outer membrane</keyword>
<comment type="caution">
    <text evidence="9">The sequence shown here is derived from an EMBL/GenBank/DDBJ whole genome shotgun (WGS) entry which is preliminary data.</text>
</comment>
<evidence type="ECO:0000256" key="4">
    <source>
        <dbReference type="ARBA" id="ARBA00023136"/>
    </source>
</evidence>
<dbReference type="SUPFAM" id="SSF48452">
    <property type="entry name" value="TPR-like"/>
    <property type="match status" value="1"/>
</dbReference>
<dbReference type="AlphaFoldDB" id="A0A0D8JB47"/>
<dbReference type="STRING" id="1544798.LH29_12930"/>
<dbReference type="OrthoDB" id="5694214at2"/>
<evidence type="ECO:0000259" key="7">
    <source>
        <dbReference type="Pfam" id="PF07980"/>
    </source>
</evidence>
<evidence type="ECO:0000256" key="5">
    <source>
        <dbReference type="ARBA" id="ARBA00023237"/>
    </source>
</evidence>
<evidence type="ECO:0000259" key="8">
    <source>
        <dbReference type="Pfam" id="PF14322"/>
    </source>
</evidence>
<dbReference type="PROSITE" id="PS51257">
    <property type="entry name" value="PROKAR_LIPOPROTEIN"/>
    <property type="match status" value="1"/>
</dbReference>
<feature type="domain" description="SusD-like N-terminal" evidence="8">
    <location>
        <begin position="24"/>
        <end position="225"/>
    </location>
</feature>
<feature type="signal peptide" evidence="6">
    <location>
        <begin position="1"/>
        <end position="19"/>
    </location>
</feature>
<protein>
    <submittedName>
        <fullName evidence="9">Carbohydrate-binding protein SusD</fullName>
    </submittedName>
</protein>
<comment type="subcellular location">
    <subcellularLocation>
        <location evidence="1">Cell outer membrane</location>
    </subcellularLocation>
</comment>
<dbReference type="EMBL" id="JRHC01000002">
    <property type="protein sequence ID" value="KJF43954.1"/>
    <property type="molecule type" value="Genomic_DNA"/>
</dbReference>
<feature type="domain" description="RagB/SusD" evidence="7">
    <location>
        <begin position="366"/>
        <end position="524"/>
    </location>
</feature>
<accession>A0A0D8JB47</accession>
<evidence type="ECO:0000313" key="9">
    <source>
        <dbReference type="EMBL" id="KJF43954.1"/>
    </source>
</evidence>
<name>A0A0D8JB47_9BACT</name>
<evidence type="ECO:0000256" key="6">
    <source>
        <dbReference type="SAM" id="SignalP"/>
    </source>
</evidence>
<evidence type="ECO:0000256" key="3">
    <source>
        <dbReference type="ARBA" id="ARBA00022729"/>
    </source>
</evidence>
<proteinExistence type="inferred from homology"/>
<dbReference type="Gene3D" id="1.25.40.390">
    <property type="match status" value="1"/>
</dbReference>
<dbReference type="RefSeq" id="WP_045030112.1">
    <property type="nucleotide sequence ID" value="NZ_JRHC01000002.1"/>
</dbReference>
<dbReference type="GO" id="GO:0009279">
    <property type="term" value="C:cell outer membrane"/>
    <property type="evidence" value="ECO:0007669"/>
    <property type="project" value="UniProtKB-SubCell"/>
</dbReference>
<dbReference type="InterPro" id="IPR011990">
    <property type="entry name" value="TPR-like_helical_dom_sf"/>
</dbReference>
<sequence>MKLKSKIFYLVLLFAGLLASCSKDFLDRPPISEISTENFYQTTSDLKLATAALYAGAPWAEYTYTSYLTIGDVMSGNMVLGYNDDAVQLNTFSVTGLNGTVIANWRGMYKVIAHCNTTINAINAKTPESVPEADKNAALAEARFIRAYAYYNLGLLWGDVPIIEDNTELISSPLVPRNLVNDVYQFIVNDLTFAAQNLPEAVDSDWERGRVTSWSAQGLLAKVYLSWSGLDPQSIGNRDQALLDSAKVYAGNVCKNSGLELMENYADLFKTKNNYNDEALFALRWDPTTSDWFHGNMLQIYSPGGTEISADGQAGWFGIRPSYDMFLQYSEDDTIRRKATFMFKGDFYPELNAAAGGYTFTGENGLKKHIIGTKKDNNVPIMTLYSSAEHNALLRLADVYLVYAEAILGNNSSTGDADALMYFNKVRERAGLQPLNLIDADILLKERRIELAAESQYWGDLVSLSYYNPQKAISLLNEGERVTFKYNDGVAEPENPFGVITPATANSFRLPIPSPEITANPMLLDAPVPYF</sequence>
<gene>
    <name evidence="9" type="ORF">LH29_12930</name>
</gene>
<evidence type="ECO:0000256" key="1">
    <source>
        <dbReference type="ARBA" id="ARBA00004442"/>
    </source>
</evidence>
<evidence type="ECO:0000313" key="10">
    <source>
        <dbReference type="Proteomes" id="UP000032544"/>
    </source>
</evidence>